<keyword evidence="2" id="KW-1185">Reference proteome</keyword>
<accession>A0A4D6L3C6</accession>
<dbReference type="AlphaFoldDB" id="A0A4D6L3C6"/>
<name>A0A4D6L3C6_VIGUN</name>
<organism evidence="1 2">
    <name type="scientific">Vigna unguiculata</name>
    <name type="common">Cowpea</name>
    <dbReference type="NCBI Taxonomy" id="3917"/>
    <lineage>
        <taxon>Eukaryota</taxon>
        <taxon>Viridiplantae</taxon>
        <taxon>Streptophyta</taxon>
        <taxon>Embryophyta</taxon>
        <taxon>Tracheophyta</taxon>
        <taxon>Spermatophyta</taxon>
        <taxon>Magnoliopsida</taxon>
        <taxon>eudicotyledons</taxon>
        <taxon>Gunneridae</taxon>
        <taxon>Pentapetalae</taxon>
        <taxon>rosids</taxon>
        <taxon>fabids</taxon>
        <taxon>Fabales</taxon>
        <taxon>Fabaceae</taxon>
        <taxon>Papilionoideae</taxon>
        <taxon>50 kb inversion clade</taxon>
        <taxon>NPAAA clade</taxon>
        <taxon>indigoferoid/millettioid clade</taxon>
        <taxon>Phaseoleae</taxon>
        <taxon>Vigna</taxon>
    </lineage>
</organism>
<dbReference type="Proteomes" id="UP000501690">
    <property type="component" value="Linkage Group LG2"/>
</dbReference>
<reference evidence="1 2" key="1">
    <citation type="submission" date="2019-04" db="EMBL/GenBank/DDBJ databases">
        <title>An improved genome assembly and genetic linkage map for asparagus bean, Vigna unguiculata ssp. sesquipedialis.</title>
        <authorList>
            <person name="Xia Q."/>
            <person name="Zhang R."/>
            <person name="Dong Y."/>
        </authorList>
    </citation>
    <scope>NUCLEOTIDE SEQUENCE [LARGE SCALE GENOMIC DNA]</scope>
    <source>
        <tissue evidence="1">Leaf</tissue>
    </source>
</reference>
<evidence type="ECO:0000313" key="2">
    <source>
        <dbReference type="Proteomes" id="UP000501690"/>
    </source>
</evidence>
<gene>
    <name evidence="1" type="ORF">DEO72_LG2g3328</name>
</gene>
<dbReference type="EMBL" id="CP039346">
    <property type="protein sequence ID" value="QCD82986.1"/>
    <property type="molecule type" value="Genomic_DNA"/>
</dbReference>
<proteinExistence type="predicted"/>
<sequence>MTSVEHQIGFELTNAAAVNPFPLALTKSSARVALRSPSFEPKLSSYSLQLLTALGAVLPSLCGSERFASLNPRIVARPVNLAQASPSRLGEMKQGARLGFFARKVAQATRSTFERAGNSPKREGSRLSEIPRCSCSCFCALA</sequence>
<evidence type="ECO:0000313" key="1">
    <source>
        <dbReference type="EMBL" id="QCD82986.1"/>
    </source>
</evidence>
<protein>
    <submittedName>
        <fullName evidence="1">Uncharacterized protein</fullName>
    </submittedName>
</protein>